<gene>
    <name evidence="2" type="ORF">RUMOBE_02916</name>
</gene>
<dbReference type="InterPro" id="IPR027417">
    <property type="entry name" value="P-loop_NTPase"/>
</dbReference>
<dbReference type="InterPro" id="IPR018631">
    <property type="entry name" value="AAA-ATPase-like_dom"/>
</dbReference>
<evidence type="ECO:0000313" key="3">
    <source>
        <dbReference type="Proteomes" id="UP000006002"/>
    </source>
</evidence>
<dbReference type="PANTHER" id="PTHR34825:SF1">
    <property type="entry name" value="AAA-ATPASE-LIKE DOMAIN-CONTAINING PROTEIN"/>
    <property type="match status" value="1"/>
</dbReference>
<dbReference type="eggNOG" id="COG1672">
    <property type="taxonomic scope" value="Bacteria"/>
</dbReference>
<evidence type="ECO:0000259" key="1">
    <source>
        <dbReference type="Pfam" id="PF09820"/>
    </source>
</evidence>
<dbReference type="SUPFAM" id="SSF52540">
    <property type="entry name" value="P-loop containing nucleoside triphosphate hydrolases"/>
    <property type="match status" value="1"/>
</dbReference>
<proteinExistence type="predicted"/>
<reference evidence="2 3" key="1">
    <citation type="submission" date="2007-03" db="EMBL/GenBank/DDBJ databases">
        <authorList>
            <person name="Fulton L."/>
            <person name="Clifton S."/>
            <person name="Fulton B."/>
            <person name="Xu J."/>
            <person name="Minx P."/>
            <person name="Pepin K.H."/>
            <person name="Johnson M."/>
            <person name="Thiruvilangam P."/>
            <person name="Bhonagiri V."/>
            <person name="Nash W.E."/>
            <person name="Mardis E.R."/>
            <person name="Wilson R.K."/>
        </authorList>
    </citation>
    <scope>NUCLEOTIDE SEQUENCE [LARGE SCALE GENOMIC DNA]</scope>
    <source>
        <strain evidence="2 3">ATCC 29174</strain>
    </source>
</reference>
<evidence type="ECO:0000313" key="2">
    <source>
        <dbReference type="EMBL" id="EDM86530.1"/>
    </source>
</evidence>
<dbReference type="Pfam" id="PF08011">
    <property type="entry name" value="PDDEXK_9"/>
    <property type="match status" value="1"/>
</dbReference>
<accession>A5ZV81</accession>
<dbReference type="Proteomes" id="UP000006002">
    <property type="component" value="Unassembled WGS sequence"/>
</dbReference>
<protein>
    <recommendedName>
        <fullName evidence="1">AAA-ATPase-like domain-containing protein</fullName>
    </recommendedName>
</protein>
<dbReference type="HOGENOM" id="CLU_032468_0_0_9"/>
<dbReference type="PANTHER" id="PTHR34825">
    <property type="entry name" value="CONSERVED PROTEIN, WITH A WEAK D-GALACTARATE DEHYDRATASE/ALTRONATE HYDROLASE DOMAIN"/>
    <property type="match status" value="1"/>
</dbReference>
<dbReference type="EMBL" id="AAVO02000014">
    <property type="protein sequence ID" value="EDM86530.1"/>
    <property type="molecule type" value="Genomic_DNA"/>
</dbReference>
<dbReference type="InterPro" id="IPR012547">
    <property type="entry name" value="PDDEXK_9"/>
</dbReference>
<reference evidence="2 3" key="2">
    <citation type="submission" date="2007-04" db="EMBL/GenBank/DDBJ databases">
        <title>Draft genome sequence of Ruminococcus obeum (ATCC 29174).</title>
        <authorList>
            <person name="Sudarsanam P."/>
            <person name="Ley R."/>
            <person name="Guruge J."/>
            <person name="Turnbaugh P.J."/>
            <person name="Mahowald M."/>
            <person name="Liep D."/>
            <person name="Gordon J."/>
        </authorList>
    </citation>
    <scope>NUCLEOTIDE SEQUENCE [LARGE SCALE GENOMIC DNA]</scope>
    <source>
        <strain evidence="2 3">ATCC 29174</strain>
    </source>
</reference>
<name>A5ZV81_9FIRM</name>
<feature type="domain" description="AAA-ATPase-like" evidence="1">
    <location>
        <begin position="28"/>
        <end position="218"/>
    </location>
</feature>
<sequence length="539" mass="61439">MPPKKGACCIMGMFVNPDNSAFQVALNSEIYIDKSGLINYTNKVLNTLQGYICNSRPRRFGKSVTANMLTAYYSRGCDSEGLFADLEISKSADFKKYLNQFDVIHLDIQWCMEPAGGADQVVPYISEKTIAELKEYYPDALSEDAKSLPEALSQINALTGKKFIVIIDEWDVLIRDKATNTKAQEDYINFLRGMFKGTEPTKYIQLAYLTGILPIKKEKTQSALNNFDEFTMLSASRLAPYIGFTENEVQKLAKEYQQDFDEVKRWYDGYLLNEYQVYNPRAVVSVMLRGEFKSYWSETASYDAIVPLINMDFDGLKTAIIEMLSGAEVKVNTATFKNDTLNIKSRDDVLTYMIHLGYFGYNQKLKTAFVPNEEIRQELTAAVESRGWNEMLAFQQDSEHLLDATLDMDGMAVAAQIGKIHNEYVSVIQYHNENLLSSVLTFAYLSAMQYYFKPIRELPTGRGFADFVFIPKPEYSASYPAMVVELKWNKDSATALQQIKDKQYPESILNYTGDILLVGINYDKGTKEHQCMIEKYEKD</sequence>
<organism evidence="2 3">
    <name type="scientific">Blautia obeum ATCC 29174</name>
    <dbReference type="NCBI Taxonomy" id="411459"/>
    <lineage>
        <taxon>Bacteria</taxon>
        <taxon>Bacillati</taxon>
        <taxon>Bacillota</taxon>
        <taxon>Clostridia</taxon>
        <taxon>Lachnospirales</taxon>
        <taxon>Lachnospiraceae</taxon>
        <taxon>Blautia</taxon>
    </lineage>
</organism>
<comment type="caution">
    <text evidence="2">The sequence shown here is derived from an EMBL/GenBank/DDBJ whole genome shotgun (WGS) entry which is preliminary data.</text>
</comment>
<dbReference type="AlphaFoldDB" id="A5ZV81"/>
<dbReference type="Pfam" id="PF09820">
    <property type="entry name" value="AAA-ATPase_like"/>
    <property type="match status" value="1"/>
</dbReference>